<feature type="compositionally biased region" description="Polar residues" evidence="1">
    <location>
        <begin position="54"/>
        <end position="70"/>
    </location>
</feature>
<accession>A0A383BGE9</accession>
<dbReference type="SUPFAM" id="SSF141000">
    <property type="entry name" value="Glu-tRNAGln amidotransferase C subunit"/>
    <property type="match status" value="1"/>
</dbReference>
<dbReference type="NCBIfam" id="TIGR00135">
    <property type="entry name" value="gatC"/>
    <property type="match status" value="1"/>
</dbReference>
<evidence type="ECO:0000313" key="2">
    <source>
        <dbReference type="EMBL" id="SVE18860.1"/>
    </source>
</evidence>
<sequence>MSITTQEVLYLASLVKMSLSQHELDRLGTDLSEVLKQFQVLEQLEIPEEAQASHPHSNRSILRADQSTEAYGSEPMLQNAPHVQENLIRVKAILD</sequence>
<reference evidence="2" key="1">
    <citation type="submission" date="2018-05" db="EMBL/GenBank/DDBJ databases">
        <authorList>
            <person name="Lanie J.A."/>
            <person name="Ng W.-L."/>
            <person name="Kazmierczak K.M."/>
            <person name="Andrzejewski T.M."/>
            <person name="Davidsen T.M."/>
            <person name="Wayne K.J."/>
            <person name="Tettelin H."/>
            <person name="Glass J.I."/>
            <person name="Rusch D."/>
            <person name="Podicherti R."/>
            <person name="Tsui H.-C.T."/>
            <person name="Winkler M.E."/>
        </authorList>
    </citation>
    <scope>NUCLEOTIDE SEQUENCE</scope>
</reference>
<gene>
    <name evidence="2" type="ORF">METZ01_LOCUS471714</name>
</gene>
<name>A0A383BGE9_9ZZZZ</name>
<dbReference type="EMBL" id="UINC01200120">
    <property type="protein sequence ID" value="SVE18860.1"/>
    <property type="molecule type" value="Genomic_DNA"/>
</dbReference>
<dbReference type="GO" id="GO:0006450">
    <property type="term" value="P:regulation of translational fidelity"/>
    <property type="evidence" value="ECO:0007669"/>
    <property type="project" value="InterPro"/>
</dbReference>
<dbReference type="InterPro" id="IPR003837">
    <property type="entry name" value="GatC"/>
</dbReference>
<organism evidence="2">
    <name type="scientific">marine metagenome</name>
    <dbReference type="NCBI Taxonomy" id="408172"/>
    <lineage>
        <taxon>unclassified sequences</taxon>
        <taxon>metagenomes</taxon>
        <taxon>ecological metagenomes</taxon>
    </lineage>
</organism>
<dbReference type="Gene3D" id="1.10.20.60">
    <property type="entry name" value="Glu-tRNAGln amidotransferase C subunit, N-terminal domain"/>
    <property type="match status" value="1"/>
</dbReference>
<evidence type="ECO:0008006" key="3">
    <source>
        <dbReference type="Google" id="ProtNLM"/>
    </source>
</evidence>
<dbReference type="Pfam" id="PF02686">
    <property type="entry name" value="GatC"/>
    <property type="match status" value="1"/>
</dbReference>
<proteinExistence type="predicted"/>
<evidence type="ECO:0000256" key="1">
    <source>
        <dbReference type="SAM" id="MobiDB-lite"/>
    </source>
</evidence>
<feature type="region of interest" description="Disordered" evidence="1">
    <location>
        <begin position="47"/>
        <end position="78"/>
    </location>
</feature>
<protein>
    <recommendedName>
        <fullName evidence="3">Aspartyl/glutamyl-tRNA(Asn/Gln) amidotransferase subunit C</fullName>
    </recommendedName>
</protein>
<dbReference type="AlphaFoldDB" id="A0A383BGE9"/>
<dbReference type="InterPro" id="IPR036113">
    <property type="entry name" value="Asp/Glu-ADT_sf_sub_c"/>
</dbReference>